<feature type="compositionally biased region" description="Polar residues" evidence="1">
    <location>
        <begin position="241"/>
        <end position="251"/>
    </location>
</feature>
<keyword evidence="3" id="KW-1185">Reference proteome</keyword>
<evidence type="ECO:0000313" key="2">
    <source>
        <dbReference type="EMBL" id="GJS81836.1"/>
    </source>
</evidence>
<gene>
    <name evidence="2" type="ORF">Tco_0748377</name>
</gene>
<evidence type="ECO:0000256" key="1">
    <source>
        <dbReference type="SAM" id="MobiDB-lite"/>
    </source>
</evidence>
<protein>
    <submittedName>
        <fullName evidence="2">Uncharacterized protein</fullName>
    </submittedName>
</protein>
<sequence>MVAMNLSEKHLSREESDRMTSLIDIQPMAAPSYACSHSRILAGQRYRAFAAMEDVAFDIAIGNTNKVVVTAMGVDCLLGYMSDLSSVIMILSTSGGPLVITDASISQKGSGGGRGVKEKEKNTIVAVKDVVSPSVAMEVQSPLVDLTNAVKLVGDHTYHYLLRELLRLETPLESEWPTPLLLIMLRTRGVNLDWSSYARVMIELRADVELKDNIVETDIQEKIKKKAKSKQFQARSRKGQSQKSAKQENTT</sequence>
<feature type="compositionally biased region" description="Basic residues" evidence="1">
    <location>
        <begin position="223"/>
        <end position="240"/>
    </location>
</feature>
<evidence type="ECO:0000313" key="3">
    <source>
        <dbReference type="Proteomes" id="UP001151760"/>
    </source>
</evidence>
<organism evidence="2 3">
    <name type="scientific">Tanacetum coccineum</name>
    <dbReference type="NCBI Taxonomy" id="301880"/>
    <lineage>
        <taxon>Eukaryota</taxon>
        <taxon>Viridiplantae</taxon>
        <taxon>Streptophyta</taxon>
        <taxon>Embryophyta</taxon>
        <taxon>Tracheophyta</taxon>
        <taxon>Spermatophyta</taxon>
        <taxon>Magnoliopsida</taxon>
        <taxon>eudicotyledons</taxon>
        <taxon>Gunneridae</taxon>
        <taxon>Pentapetalae</taxon>
        <taxon>asterids</taxon>
        <taxon>campanulids</taxon>
        <taxon>Asterales</taxon>
        <taxon>Asteraceae</taxon>
        <taxon>Asteroideae</taxon>
        <taxon>Anthemideae</taxon>
        <taxon>Anthemidinae</taxon>
        <taxon>Tanacetum</taxon>
    </lineage>
</organism>
<comment type="caution">
    <text evidence="2">The sequence shown here is derived from an EMBL/GenBank/DDBJ whole genome shotgun (WGS) entry which is preliminary data.</text>
</comment>
<accession>A0ABQ4YWN1</accession>
<name>A0ABQ4YWN1_9ASTR</name>
<feature type="region of interest" description="Disordered" evidence="1">
    <location>
        <begin position="223"/>
        <end position="251"/>
    </location>
</feature>
<dbReference type="EMBL" id="BQNB010010778">
    <property type="protein sequence ID" value="GJS81836.1"/>
    <property type="molecule type" value="Genomic_DNA"/>
</dbReference>
<reference evidence="2" key="2">
    <citation type="submission" date="2022-01" db="EMBL/GenBank/DDBJ databases">
        <authorList>
            <person name="Yamashiro T."/>
            <person name="Shiraishi A."/>
            <person name="Satake H."/>
            <person name="Nakayama K."/>
        </authorList>
    </citation>
    <scope>NUCLEOTIDE SEQUENCE</scope>
</reference>
<proteinExistence type="predicted"/>
<reference evidence="2" key="1">
    <citation type="journal article" date="2022" name="Int. J. Mol. Sci.">
        <title>Draft Genome of Tanacetum Coccineum: Genomic Comparison of Closely Related Tanacetum-Family Plants.</title>
        <authorList>
            <person name="Yamashiro T."/>
            <person name="Shiraishi A."/>
            <person name="Nakayama K."/>
            <person name="Satake H."/>
        </authorList>
    </citation>
    <scope>NUCLEOTIDE SEQUENCE</scope>
</reference>
<dbReference type="Proteomes" id="UP001151760">
    <property type="component" value="Unassembled WGS sequence"/>
</dbReference>